<evidence type="ECO:0000313" key="7">
    <source>
        <dbReference type="Proteomes" id="UP001432322"/>
    </source>
</evidence>
<evidence type="ECO:0000256" key="3">
    <source>
        <dbReference type="ARBA" id="ARBA00022989"/>
    </source>
</evidence>
<evidence type="ECO:0000256" key="4">
    <source>
        <dbReference type="ARBA" id="ARBA00023136"/>
    </source>
</evidence>
<dbReference type="GO" id="GO:0016887">
    <property type="term" value="F:ATP hydrolysis activity"/>
    <property type="evidence" value="ECO:0007669"/>
    <property type="project" value="InterPro"/>
</dbReference>
<dbReference type="GO" id="GO:0005524">
    <property type="term" value="F:ATP binding"/>
    <property type="evidence" value="ECO:0007669"/>
    <property type="project" value="InterPro"/>
</dbReference>
<proteinExistence type="predicted"/>
<evidence type="ECO:0000313" key="6">
    <source>
        <dbReference type="EMBL" id="GMT09324.1"/>
    </source>
</evidence>
<dbReference type="PANTHER" id="PTHR24221">
    <property type="entry name" value="ATP-BINDING CASSETTE SUB-FAMILY B"/>
    <property type="match status" value="1"/>
</dbReference>
<dbReference type="InterPro" id="IPR036640">
    <property type="entry name" value="ABC1_TM_sf"/>
</dbReference>
<dbReference type="PANTHER" id="PTHR24221:SF617">
    <property type="entry name" value="P-GLYCOPROTEIN RELATED"/>
    <property type="match status" value="1"/>
</dbReference>
<reference evidence="6" key="1">
    <citation type="submission" date="2023-10" db="EMBL/GenBank/DDBJ databases">
        <title>Genome assembly of Pristionchus species.</title>
        <authorList>
            <person name="Yoshida K."/>
            <person name="Sommer R.J."/>
        </authorList>
    </citation>
    <scope>NUCLEOTIDE SEQUENCE</scope>
    <source>
        <strain evidence="6">RS5133</strain>
    </source>
</reference>
<dbReference type="EMBL" id="BTSY01000001">
    <property type="protein sequence ID" value="GMT09324.1"/>
    <property type="molecule type" value="Genomic_DNA"/>
</dbReference>
<accession>A0AAV5UU68</accession>
<dbReference type="Gene3D" id="3.40.50.300">
    <property type="entry name" value="P-loop containing nucleotide triphosphate hydrolases"/>
    <property type="match status" value="1"/>
</dbReference>
<protein>
    <recommendedName>
        <fullName evidence="5">ABC transporter domain-containing protein</fullName>
    </recommendedName>
</protein>
<comment type="subcellular location">
    <subcellularLocation>
        <location evidence="1">Membrane</location>
        <topology evidence="1">Multi-pass membrane protein</topology>
    </subcellularLocation>
</comment>
<keyword evidence="3" id="KW-1133">Transmembrane helix</keyword>
<dbReference type="InterPro" id="IPR027417">
    <property type="entry name" value="P-loop_NTPase"/>
</dbReference>
<dbReference type="GO" id="GO:0016020">
    <property type="term" value="C:membrane"/>
    <property type="evidence" value="ECO:0007669"/>
    <property type="project" value="UniProtKB-SubCell"/>
</dbReference>
<keyword evidence="7" id="KW-1185">Reference proteome</keyword>
<feature type="non-terminal residue" evidence="6">
    <location>
        <position position="1"/>
    </location>
</feature>
<organism evidence="6 7">
    <name type="scientific">Pristionchus fissidentatus</name>
    <dbReference type="NCBI Taxonomy" id="1538716"/>
    <lineage>
        <taxon>Eukaryota</taxon>
        <taxon>Metazoa</taxon>
        <taxon>Ecdysozoa</taxon>
        <taxon>Nematoda</taxon>
        <taxon>Chromadorea</taxon>
        <taxon>Rhabditida</taxon>
        <taxon>Rhabditina</taxon>
        <taxon>Diplogasteromorpha</taxon>
        <taxon>Diplogasteroidea</taxon>
        <taxon>Neodiplogasteridae</taxon>
        <taxon>Pristionchus</taxon>
    </lineage>
</organism>
<dbReference type="Pfam" id="PF00005">
    <property type="entry name" value="ABC_tran"/>
    <property type="match status" value="1"/>
</dbReference>
<evidence type="ECO:0000256" key="1">
    <source>
        <dbReference type="ARBA" id="ARBA00004141"/>
    </source>
</evidence>
<dbReference type="InterPro" id="IPR039421">
    <property type="entry name" value="Type_1_exporter"/>
</dbReference>
<evidence type="ECO:0000256" key="2">
    <source>
        <dbReference type="ARBA" id="ARBA00022692"/>
    </source>
</evidence>
<comment type="caution">
    <text evidence="6">The sequence shown here is derived from an EMBL/GenBank/DDBJ whole genome shotgun (WGS) entry which is preliminary data.</text>
</comment>
<dbReference type="Proteomes" id="UP001432322">
    <property type="component" value="Unassembled WGS sequence"/>
</dbReference>
<dbReference type="Gene3D" id="1.20.1560.10">
    <property type="entry name" value="ABC transporter type 1, transmembrane domain"/>
    <property type="match status" value="1"/>
</dbReference>
<evidence type="ECO:0000259" key="5">
    <source>
        <dbReference type="Pfam" id="PF00005"/>
    </source>
</evidence>
<keyword evidence="2" id="KW-0812">Transmembrane</keyword>
<feature type="domain" description="ABC transporter" evidence="5">
    <location>
        <begin position="108"/>
        <end position="149"/>
    </location>
</feature>
<gene>
    <name evidence="6" type="ORF">PFISCL1PPCAC_621</name>
</gene>
<dbReference type="SUPFAM" id="SSF52540">
    <property type="entry name" value="P-loop containing nucleoside triphosphate hydrolases"/>
    <property type="match status" value="1"/>
</dbReference>
<dbReference type="InterPro" id="IPR003439">
    <property type="entry name" value="ABC_transporter-like_ATP-bd"/>
</dbReference>
<feature type="non-terminal residue" evidence="6">
    <location>
        <position position="164"/>
    </location>
</feature>
<sequence>ATNESIFMLFDFIATSVGVYFVFTGDYSTKQLFTAECLVSNLGWLTSLMSYSLKEIVTASSSVKFIFGLIDPTIDEKQKEDEEYAAKGSIKGISLSFSYPSHPARKVLNDVSFSVETGKSLAIVGPSGGGKSTMVNLLERFYDPTCGRLVKKLCMLKIIIRPSD</sequence>
<dbReference type="GO" id="GO:0042626">
    <property type="term" value="F:ATPase-coupled transmembrane transporter activity"/>
    <property type="evidence" value="ECO:0007669"/>
    <property type="project" value="TreeGrafter"/>
</dbReference>
<dbReference type="AlphaFoldDB" id="A0AAV5UU68"/>
<keyword evidence="4" id="KW-0472">Membrane</keyword>
<name>A0AAV5UU68_9BILA</name>